<dbReference type="AlphaFoldDB" id="A0A0R2FYT0"/>
<reference evidence="14 15" key="1">
    <citation type="journal article" date="2015" name="Genome Announc.">
        <title>Expanding the biotechnology potential of lactobacilli through comparative genomics of 213 strains and associated genera.</title>
        <authorList>
            <person name="Sun Z."/>
            <person name="Harris H.M."/>
            <person name="McCann A."/>
            <person name="Guo C."/>
            <person name="Argimon S."/>
            <person name="Zhang W."/>
            <person name="Yang X."/>
            <person name="Jeffery I.B."/>
            <person name="Cooney J.C."/>
            <person name="Kagawa T.F."/>
            <person name="Liu W."/>
            <person name="Song Y."/>
            <person name="Salvetti E."/>
            <person name="Wrobel A."/>
            <person name="Rasinkangas P."/>
            <person name="Parkhill J."/>
            <person name="Rea M.C."/>
            <person name="O'Sullivan O."/>
            <person name="Ritari J."/>
            <person name="Douillard F.P."/>
            <person name="Paul Ross R."/>
            <person name="Yang R."/>
            <person name="Briner A.E."/>
            <person name="Felis G.E."/>
            <person name="de Vos W.M."/>
            <person name="Barrangou R."/>
            <person name="Klaenhammer T.R."/>
            <person name="Caufield P.W."/>
            <person name="Cui Y."/>
            <person name="Zhang H."/>
            <person name="O'Toole P.W."/>
        </authorList>
    </citation>
    <scope>NUCLEOTIDE SEQUENCE [LARGE SCALE GENOMIC DNA]</scope>
    <source>
        <strain evidence="14 15">DSM 20190</strain>
    </source>
</reference>
<dbReference type="GO" id="GO:0046872">
    <property type="term" value="F:metal ion binding"/>
    <property type="evidence" value="ECO:0007669"/>
    <property type="project" value="UniProtKB-KW"/>
</dbReference>
<dbReference type="PROSITE" id="PS01125">
    <property type="entry name" value="ROK"/>
    <property type="match status" value="1"/>
</dbReference>
<keyword evidence="8" id="KW-0067">ATP-binding</keyword>
<dbReference type="eggNOG" id="COG1940">
    <property type="taxonomic scope" value="Bacteria"/>
</dbReference>
<dbReference type="CDD" id="cd24067">
    <property type="entry name" value="ASKHA_NBD_ROK_BsFRK-like"/>
    <property type="match status" value="1"/>
</dbReference>
<dbReference type="InterPro" id="IPR051804">
    <property type="entry name" value="Carb_Metab_Reg_Kinase/Isom"/>
</dbReference>
<name>A0A0R2FYT0_9LACO</name>
<evidence type="ECO:0000256" key="13">
    <source>
        <dbReference type="ARBA" id="ARBA00074653"/>
    </source>
</evidence>
<evidence type="ECO:0000256" key="5">
    <source>
        <dbReference type="ARBA" id="ARBA00022741"/>
    </source>
</evidence>
<dbReference type="InParanoid" id="A0A0R2FYT0"/>
<dbReference type="GO" id="GO:0008865">
    <property type="term" value="F:fructokinase activity"/>
    <property type="evidence" value="ECO:0007669"/>
    <property type="project" value="UniProtKB-EC"/>
</dbReference>
<proteinExistence type="inferred from homology"/>
<dbReference type="PANTHER" id="PTHR42742:SF3">
    <property type="entry name" value="FRUCTOKINASE"/>
    <property type="match status" value="1"/>
</dbReference>
<keyword evidence="7" id="KW-0862">Zinc</keyword>
<keyword evidence="6 14" id="KW-0418">Kinase</keyword>
<dbReference type="OrthoDB" id="9783435at2"/>
<gene>
    <name evidence="14" type="ORF">IV68_GL000441</name>
</gene>
<dbReference type="GO" id="GO:0005524">
    <property type="term" value="F:ATP binding"/>
    <property type="evidence" value="ECO:0007669"/>
    <property type="project" value="UniProtKB-KW"/>
</dbReference>
<comment type="catalytic activity">
    <reaction evidence="12">
        <text>D-fructose + ATP = D-fructose 6-phosphate + ADP + H(+)</text>
        <dbReference type="Rhea" id="RHEA:16125"/>
        <dbReference type="ChEBI" id="CHEBI:15378"/>
        <dbReference type="ChEBI" id="CHEBI:30616"/>
        <dbReference type="ChEBI" id="CHEBI:37721"/>
        <dbReference type="ChEBI" id="CHEBI:61527"/>
        <dbReference type="ChEBI" id="CHEBI:456216"/>
        <dbReference type="EC" id="2.7.1.4"/>
    </reaction>
</comment>
<evidence type="ECO:0000256" key="9">
    <source>
        <dbReference type="ARBA" id="ARBA00022842"/>
    </source>
</evidence>
<dbReference type="PATRIC" id="fig|1123500.6.peg.442"/>
<organism evidence="14 15">
    <name type="scientific">Weissella halotolerans DSM 20190</name>
    <dbReference type="NCBI Taxonomy" id="1123500"/>
    <lineage>
        <taxon>Bacteria</taxon>
        <taxon>Bacillati</taxon>
        <taxon>Bacillota</taxon>
        <taxon>Bacilli</taxon>
        <taxon>Lactobacillales</taxon>
        <taxon>Lactobacillaceae</taxon>
        <taxon>Weissella</taxon>
    </lineage>
</organism>
<dbReference type="PANTHER" id="PTHR42742">
    <property type="entry name" value="TRANSCRIPTIONAL REPRESSOR MPRA"/>
    <property type="match status" value="1"/>
</dbReference>
<evidence type="ECO:0000256" key="12">
    <source>
        <dbReference type="ARBA" id="ARBA00048451"/>
    </source>
</evidence>
<dbReference type="SUPFAM" id="SSF53067">
    <property type="entry name" value="Actin-like ATPase domain"/>
    <property type="match status" value="1"/>
</dbReference>
<evidence type="ECO:0000256" key="6">
    <source>
        <dbReference type="ARBA" id="ARBA00022777"/>
    </source>
</evidence>
<protein>
    <recommendedName>
        <fullName evidence="13">Fructokinase</fullName>
        <ecNumber evidence="11">2.7.1.4</ecNumber>
    </recommendedName>
</protein>
<dbReference type="RefSeq" id="WP_022790866.1">
    <property type="nucleotide sequence ID" value="NZ_ATUU01000001.1"/>
</dbReference>
<keyword evidence="3" id="KW-0808">Transferase</keyword>
<keyword evidence="10" id="KW-0119">Carbohydrate metabolism</keyword>
<evidence type="ECO:0000313" key="14">
    <source>
        <dbReference type="EMBL" id="KRN33633.1"/>
    </source>
</evidence>
<evidence type="ECO:0000256" key="8">
    <source>
        <dbReference type="ARBA" id="ARBA00022840"/>
    </source>
</evidence>
<sequence length="299" mass="32602">MSLLGAIEAGGTKFVVAVADETDPDTVIKRESFPTEDGPKTIKKVQAFFDQYDDIAAIGIAAFGPIDVAPDSKTYGYVLDTPKRGWSGYNFLGAMKAWRDIPYFWTTDVNGAGWAEFVSGAAKNDDNLVYLTVGTGIGAGIIQNGKLLQGISHPEAGHIMMKKHPEDTYKGHCPFHEDRCLEGLAAGPAIEERWGRSAKEIPDDDLAWEIEAYYLAQAAVTYTAILRPDRIVFGGGVPHRENLLPLVRKSFAEQMADYLAVPPLDEYIVHVENGDDAGILGCFYLAKSLVDQSQAQAID</sequence>
<comment type="caution">
    <text evidence="14">The sequence shown here is derived from an EMBL/GenBank/DDBJ whole genome shotgun (WGS) entry which is preliminary data.</text>
</comment>
<keyword evidence="5" id="KW-0547">Nucleotide-binding</keyword>
<keyword evidence="4" id="KW-0479">Metal-binding</keyword>
<dbReference type="InterPro" id="IPR043129">
    <property type="entry name" value="ATPase_NBD"/>
</dbReference>
<keyword evidence="15" id="KW-1185">Reference proteome</keyword>
<evidence type="ECO:0000256" key="4">
    <source>
        <dbReference type="ARBA" id="ARBA00022723"/>
    </source>
</evidence>
<evidence type="ECO:0000256" key="2">
    <source>
        <dbReference type="ARBA" id="ARBA00006479"/>
    </source>
</evidence>
<keyword evidence="9" id="KW-0460">Magnesium</keyword>
<evidence type="ECO:0000256" key="10">
    <source>
        <dbReference type="ARBA" id="ARBA00023277"/>
    </source>
</evidence>
<evidence type="ECO:0000256" key="7">
    <source>
        <dbReference type="ARBA" id="ARBA00022833"/>
    </source>
</evidence>
<evidence type="ECO:0000256" key="3">
    <source>
        <dbReference type="ARBA" id="ARBA00022679"/>
    </source>
</evidence>
<dbReference type="EC" id="2.7.1.4" evidence="11"/>
<dbReference type="Gene3D" id="3.30.420.40">
    <property type="match status" value="2"/>
</dbReference>
<dbReference type="FunCoup" id="A0A0R2FYT0">
    <property type="interactions" value="35"/>
</dbReference>
<evidence type="ECO:0000313" key="15">
    <source>
        <dbReference type="Proteomes" id="UP000051296"/>
    </source>
</evidence>
<comment type="similarity">
    <text evidence="2">Belongs to the ROK (NagC/XylR) family.</text>
</comment>
<dbReference type="Pfam" id="PF00480">
    <property type="entry name" value="ROK"/>
    <property type="match status" value="1"/>
</dbReference>
<comment type="cofactor">
    <cofactor evidence="1">
        <name>Mg(2+)</name>
        <dbReference type="ChEBI" id="CHEBI:18420"/>
    </cofactor>
</comment>
<evidence type="ECO:0000256" key="1">
    <source>
        <dbReference type="ARBA" id="ARBA00001946"/>
    </source>
</evidence>
<dbReference type="FunFam" id="3.30.420.40:FF:000153">
    <property type="entry name" value="Putative fructokinase"/>
    <property type="match status" value="1"/>
</dbReference>
<dbReference type="InterPro" id="IPR049874">
    <property type="entry name" value="ROK_cs"/>
</dbReference>
<dbReference type="FunFam" id="3.30.420.40:FF:000136">
    <property type="entry name" value="Putative fructokinase"/>
    <property type="match status" value="1"/>
</dbReference>
<dbReference type="InterPro" id="IPR000600">
    <property type="entry name" value="ROK"/>
</dbReference>
<dbReference type="Proteomes" id="UP000051296">
    <property type="component" value="Unassembled WGS sequence"/>
</dbReference>
<accession>A0A0R2FYT0</accession>
<evidence type="ECO:0000256" key="11">
    <source>
        <dbReference type="ARBA" id="ARBA00038887"/>
    </source>
</evidence>
<dbReference type="EMBL" id="JQAX01000001">
    <property type="protein sequence ID" value="KRN33633.1"/>
    <property type="molecule type" value="Genomic_DNA"/>
</dbReference>
<dbReference type="STRING" id="1123500.GCA_000420365_00063"/>